<dbReference type="Gene3D" id="3.10.330.20">
    <property type="match status" value="1"/>
</dbReference>
<dbReference type="EC" id="2.1.1.220" evidence="5"/>
<feature type="domain" description="tRNA (adenine(58)-N(1))-methyltransferase catalytic subunit TRM61 C-terminal" evidence="7">
    <location>
        <begin position="77"/>
        <end position="245"/>
    </location>
</feature>
<evidence type="ECO:0000256" key="4">
    <source>
        <dbReference type="ARBA" id="ARBA00022694"/>
    </source>
</evidence>
<dbReference type="SUPFAM" id="SSF53335">
    <property type="entry name" value="S-adenosyl-L-methionine-dependent methyltransferases"/>
    <property type="match status" value="1"/>
</dbReference>
<keyword evidence="3 5" id="KW-0949">S-adenosyl-L-methionine</keyword>
<dbReference type="PANTHER" id="PTHR12133:SF1">
    <property type="entry name" value="TRNA (ADENINE(58)-N(1))-METHYLTRANSFERASE, MITOCHONDRIAL"/>
    <property type="match status" value="1"/>
</dbReference>
<evidence type="ECO:0000313" key="9">
    <source>
        <dbReference type="Proteomes" id="UP000885826"/>
    </source>
</evidence>
<comment type="caution">
    <text evidence="8">The sequence shown here is derived from an EMBL/GenBank/DDBJ whole genome shotgun (WGS) entry which is preliminary data.</text>
</comment>
<comment type="catalytic activity">
    <reaction evidence="5">
        <text>adenosine(58) in tRNA + S-adenosyl-L-methionine = N(1)-methyladenosine(58) in tRNA + S-adenosyl-L-homocysteine + H(+)</text>
        <dbReference type="Rhea" id="RHEA:43152"/>
        <dbReference type="Rhea" id="RHEA-COMP:10365"/>
        <dbReference type="Rhea" id="RHEA-COMP:10366"/>
        <dbReference type="ChEBI" id="CHEBI:15378"/>
        <dbReference type="ChEBI" id="CHEBI:57856"/>
        <dbReference type="ChEBI" id="CHEBI:59789"/>
        <dbReference type="ChEBI" id="CHEBI:74411"/>
        <dbReference type="ChEBI" id="CHEBI:74491"/>
        <dbReference type="EC" id="2.1.1.220"/>
    </reaction>
</comment>
<proteinExistence type="inferred from homology"/>
<comment type="similarity">
    <text evidence="5">Belongs to the class I-like SAM-binding methyltransferase superfamily. TRM61 family.</text>
</comment>
<protein>
    <recommendedName>
        <fullName evidence="5">tRNA (adenine(58)-N(1))-methyltransferase TrmI</fullName>
        <ecNumber evidence="5">2.1.1.220</ecNumber>
    </recommendedName>
</protein>
<dbReference type="PIRSF" id="PIRSF017269">
    <property type="entry name" value="GCD14"/>
    <property type="match status" value="1"/>
</dbReference>
<sequence length="272" mass="30938">MSRTEEKKNVINPGALVLIHLDAKREFLVTVERGLKLSTDHGNMELDEVIGKPFGYIGRTHLGKEFYCLKPCTADLLFKLKRTTTIVYPKDLGPLLLETTVGPGSRVIDIGTGSGAMALTLAKFVAPDGMVYSYERREEFIDNARKNIERAGYLKNVTFRHYDIGETGFQDKDVDAIFIDVPEPWFVIPKAISVLKSGHHLVSWSPSMEQVKRTVETLKENDFIRITVKEIIEREILVRERGVRPRERGITHTAYLVRGQLLYRVKTSQSDF</sequence>
<keyword evidence="2 5" id="KW-0808">Transferase</keyword>
<comment type="function">
    <text evidence="5">Catalyzes the S-adenosyl-L-methionine-dependent formation of N(1)-methyladenine at position 58 (m1A58) in tRNA.</text>
</comment>
<organism evidence="8 9">
    <name type="scientific">candidate division WOR-3 bacterium</name>
    <dbReference type="NCBI Taxonomy" id="2052148"/>
    <lineage>
        <taxon>Bacteria</taxon>
        <taxon>Bacteria division WOR-3</taxon>
    </lineage>
</organism>
<feature type="binding site" evidence="6">
    <location>
        <position position="180"/>
    </location>
    <ligand>
        <name>S-adenosyl-L-methionine</name>
        <dbReference type="ChEBI" id="CHEBI:59789"/>
    </ligand>
</feature>
<dbReference type="InterPro" id="IPR029063">
    <property type="entry name" value="SAM-dependent_MTases_sf"/>
</dbReference>
<dbReference type="CDD" id="cd02440">
    <property type="entry name" value="AdoMet_MTases"/>
    <property type="match status" value="1"/>
</dbReference>
<evidence type="ECO:0000259" key="7">
    <source>
        <dbReference type="Pfam" id="PF08704"/>
    </source>
</evidence>
<dbReference type="PANTHER" id="PTHR12133">
    <property type="entry name" value="TRNA (ADENINE(58)-N(1))-METHYLTRANSFERASE"/>
    <property type="match status" value="1"/>
</dbReference>
<name>A0A9C9EMI0_UNCW3</name>
<dbReference type="EMBL" id="DRIG01000062">
    <property type="protein sequence ID" value="HEC78649.1"/>
    <property type="molecule type" value="Genomic_DNA"/>
</dbReference>
<feature type="binding site" evidence="6">
    <location>
        <position position="163"/>
    </location>
    <ligand>
        <name>S-adenosyl-L-methionine</name>
        <dbReference type="ChEBI" id="CHEBI:59789"/>
    </ligand>
</feature>
<dbReference type="GO" id="GO:0031515">
    <property type="term" value="C:tRNA (m1A) methyltransferase complex"/>
    <property type="evidence" value="ECO:0007669"/>
    <property type="project" value="UniProtKB-UniRule"/>
</dbReference>
<dbReference type="Proteomes" id="UP000885826">
    <property type="component" value="Unassembled WGS sequence"/>
</dbReference>
<keyword evidence="1 5" id="KW-0489">Methyltransferase</keyword>
<evidence type="ECO:0000256" key="2">
    <source>
        <dbReference type="ARBA" id="ARBA00022679"/>
    </source>
</evidence>
<evidence type="ECO:0000256" key="3">
    <source>
        <dbReference type="ARBA" id="ARBA00022691"/>
    </source>
</evidence>
<feature type="binding site" evidence="6">
    <location>
        <position position="135"/>
    </location>
    <ligand>
        <name>S-adenosyl-L-methionine</name>
        <dbReference type="ChEBI" id="CHEBI:59789"/>
    </ligand>
</feature>
<keyword evidence="4 5" id="KW-0819">tRNA processing</keyword>
<dbReference type="Gene3D" id="3.40.50.150">
    <property type="entry name" value="Vaccinia Virus protein VP39"/>
    <property type="match status" value="1"/>
</dbReference>
<dbReference type="InterPro" id="IPR014816">
    <property type="entry name" value="tRNA_MeTrfase_Gcd14"/>
</dbReference>
<evidence type="ECO:0000256" key="6">
    <source>
        <dbReference type="PIRSR" id="PIRSR017269-1"/>
    </source>
</evidence>
<accession>A0A9C9EMI0</accession>
<gene>
    <name evidence="8" type="ORF">ENI34_05850</name>
</gene>
<evidence type="ECO:0000256" key="1">
    <source>
        <dbReference type="ARBA" id="ARBA00022603"/>
    </source>
</evidence>
<comment type="subunit">
    <text evidence="5">Homotetramer composed of a dimer of dimers.</text>
</comment>
<reference evidence="8" key="1">
    <citation type="journal article" date="2020" name="mSystems">
        <title>Genome- and Community-Level Interaction Insights into Carbon Utilization and Element Cycling Functions of Hydrothermarchaeota in Hydrothermal Sediment.</title>
        <authorList>
            <person name="Zhou Z."/>
            <person name="Liu Y."/>
            <person name="Xu W."/>
            <person name="Pan J."/>
            <person name="Luo Z.H."/>
            <person name="Li M."/>
        </authorList>
    </citation>
    <scope>NUCLEOTIDE SEQUENCE</scope>
    <source>
        <strain evidence="8">HyVt-388</strain>
    </source>
</reference>
<dbReference type="PROSITE" id="PS51620">
    <property type="entry name" value="SAM_TRM61"/>
    <property type="match status" value="1"/>
</dbReference>
<dbReference type="Pfam" id="PF08704">
    <property type="entry name" value="GCD14"/>
    <property type="match status" value="1"/>
</dbReference>
<dbReference type="FunFam" id="3.10.330.20:FF:000003">
    <property type="entry name" value="tRNA (Adenine(58)-N(1))-methyltransferase, mitochondrial isoform X1"/>
    <property type="match status" value="1"/>
</dbReference>
<dbReference type="InterPro" id="IPR049470">
    <property type="entry name" value="TRM61_C"/>
</dbReference>
<evidence type="ECO:0000313" key="8">
    <source>
        <dbReference type="EMBL" id="HEC78649.1"/>
    </source>
</evidence>
<dbReference type="GO" id="GO:0030488">
    <property type="term" value="P:tRNA methylation"/>
    <property type="evidence" value="ECO:0007669"/>
    <property type="project" value="InterPro"/>
</dbReference>
<dbReference type="GO" id="GO:0160107">
    <property type="term" value="F:tRNA (adenine(58)-N1)-methyltransferase activity"/>
    <property type="evidence" value="ECO:0007669"/>
    <property type="project" value="UniProtKB-EC"/>
</dbReference>
<dbReference type="AlphaFoldDB" id="A0A9C9EMI0"/>
<evidence type="ECO:0000256" key="5">
    <source>
        <dbReference type="PIRNR" id="PIRNR017269"/>
    </source>
</evidence>